<gene>
    <name evidence="1" type="ORF">ACFSR1_14005</name>
</gene>
<dbReference type="Proteomes" id="UP001597319">
    <property type="component" value="Unassembled WGS sequence"/>
</dbReference>
<evidence type="ECO:0000313" key="2">
    <source>
        <dbReference type="Proteomes" id="UP001597319"/>
    </source>
</evidence>
<accession>A0ABW5LG19</accession>
<protein>
    <recommendedName>
        <fullName evidence="3">Deoxyribose-phosphate aldolase</fullName>
    </recommendedName>
</protein>
<sequence length="247" mass="28947">MINIIMNDLKNMLRLGFCLLFLGCNNSTDPINIIKSSLQSHGGIQKWESIKEITYRKTTVLYDSVGNIENKMIQTHKNRLYPTFSAEIKWIEDSIQKRAVLKNDEVSVFFDNELQTNPQLEQNYYNSIIAANYVFWQPYKLLKEDVTLSYSGKEVIDGASVNVIRANYVNKDGSPANTWWYYFDEKTNKLIGNMVYHAPTYSFIKNIKYENKTGLFLNAERKSYRVDSLRNVQFLRAEYVYEILEFN</sequence>
<evidence type="ECO:0008006" key="3">
    <source>
        <dbReference type="Google" id="ProtNLM"/>
    </source>
</evidence>
<keyword evidence="2" id="KW-1185">Reference proteome</keyword>
<name>A0ABW5LG19_9FLAO</name>
<reference evidence="2" key="1">
    <citation type="journal article" date="2019" name="Int. J. Syst. Evol. Microbiol.">
        <title>The Global Catalogue of Microorganisms (GCM) 10K type strain sequencing project: providing services to taxonomists for standard genome sequencing and annotation.</title>
        <authorList>
            <consortium name="The Broad Institute Genomics Platform"/>
            <consortium name="The Broad Institute Genome Sequencing Center for Infectious Disease"/>
            <person name="Wu L."/>
            <person name="Ma J."/>
        </authorList>
    </citation>
    <scope>NUCLEOTIDE SEQUENCE [LARGE SCALE GENOMIC DNA]</scope>
    <source>
        <strain evidence="2">KCTC 52274</strain>
    </source>
</reference>
<organism evidence="1 2">
    <name type="scientific">Aquimarina rubra</name>
    <dbReference type="NCBI Taxonomy" id="1920033"/>
    <lineage>
        <taxon>Bacteria</taxon>
        <taxon>Pseudomonadati</taxon>
        <taxon>Bacteroidota</taxon>
        <taxon>Flavobacteriia</taxon>
        <taxon>Flavobacteriales</taxon>
        <taxon>Flavobacteriaceae</taxon>
        <taxon>Aquimarina</taxon>
    </lineage>
</organism>
<dbReference type="EMBL" id="JBHULE010000019">
    <property type="protein sequence ID" value="MFD2563790.1"/>
    <property type="molecule type" value="Genomic_DNA"/>
</dbReference>
<proteinExistence type="predicted"/>
<comment type="caution">
    <text evidence="1">The sequence shown here is derived from an EMBL/GenBank/DDBJ whole genome shotgun (WGS) entry which is preliminary data.</text>
</comment>
<evidence type="ECO:0000313" key="1">
    <source>
        <dbReference type="EMBL" id="MFD2563790.1"/>
    </source>
</evidence>
<dbReference type="RefSeq" id="WP_378293521.1">
    <property type="nucleotide sequence ID" value="NZ_JBHULE010000019.1"/>
</dbReference>